<keyword evidence="8" id="KW-1185">Reference proteome</keyword>
<name>A0A9P5T8J1_9AGAM</name>
<evidence type="ECO:0000256" key="2">
    <source>
        <dbReference type="ARBA" id="ARBA00022763"/>
    </source>
</evidence>
<evidence type="ECO:0000256" key="4">
    <source>
        <dbReference type="ARBA" id="ARBA00023242"/>
    </source>
</evidence>
<feature type="compositionally biased region" description="Basic and acidic residues" evidence="5">
    <location>
        <begin position="571"/>
        <end position="580"/>
    </location>
</feature>
<evidence type="ECO:0000313" key="7">
    <source>
        <dbReference type="EMBL" id="KAF8479002.1"/>
    </source>
</evidence>
<feature type="compositionally biased region" description="Polar residues" evidence="5">
    <location>
        <begin position="667"/>
        <end position="688"/>
    </location>
</feature>
<keyword evidence="4" id="KW-0539">Nucleus</keyword>
<dbReference type="AlphaFoldDB" id="A0A9P5T8J1"/>
<gene>
    <name evidence="7" type="ORF">DFH94DRAFT_35808</name>
</gene>
<evidence type="ECO:0000259" key="6">
    <source>
        <dbReference type="Pfam" id="PF12253"/>
    </source>
</evidence>
<organism evidence="7 8">
    <name type="scientific">Russula ochroleuca</name>
    <dbReference type="NCBI Taxonomy" id="152965"/>
    <lineage>
        <taxon>Eukaryota</taxon>
        <taxon>Fungi</taxon>
        <taxon>Dikarya</taxon>
        <taxon>Basidiomycota</taxon>
        <taxon>Agaricomycotina</taxon>
        <taxon>Agaricomycetes</taxon>
        <taxon>Russulales</taxon>
        <taxon>Russulaceae</taxon>
        <taxon>Russula</taxon>
    </lineage>
</organism>
<evidence type="ECO:0000256" key="1">
    <source>
        <dbReference type="ARBA" id="ARBA00004123"/>
    </source>
</evidence>
<accession>A0A9P5T8J1</accession>
<feature type="region of interest" description="Disordered" evidence="5">
    <location>
        <begin position="376"/>
        <end position="397"/>
    </location>
</feature>
<feature type="region of interest" description="Disordered" evidence="5">
    <location>
        <begin position="1"/>
        <end position="29"/>
    </location>
</feature>
<dbReference type="InterPro" id="IPR022043">
    <property type="entry name" value="CAF1A_DD"/>
</dbReference>
<reference evidence="7" key="1">
    <citation type="submission" date="2019-10" db="EMBL/GenBank/DDBJ databases">
        <authorList>
            <consortium name="DOE Joint Genome Institute"/>
            <person name="Kuo A."/>
            <person name="Miyauchi S."/>
            <person name="Kiss E."/>
            <person name="Drula E."/>
            <person name="Kohler A."/>
            <person name="Sanchez-Garcia M."/>
            <person name="Andreopoulos B."/>
            <person name="Barry K.W."/>
            <person name="Bonito G."/>
            <person name="Buee M."/>
            <person name="Carver A."/>
            <person name="Chen C."/>
            <person name="Cichocki N."/>
            <person name="Clum A."/>
            <person name="Culley D."/>
            <person name="Crous P.W."/>
            <person name="Fauchery L."/>
            <person name="Girlanda M."/>
            <person name="Hayes R."/>
            <person name="Keri Z."/>
            <person name="LaButti K."/>
            <person name="Lipzen A."/>
            <person name="Lombard V."/>
            <person name="Magnuson J."/>
            <person name="Maillard F."/>
            <person name="Morin E."/>
            <person name="Murat C."/>
            <person name="Nolan M."/>
            <person name="Ohm R."/>
            <person name="Pangilinan J."/>
            <person name="Pereira M."/>
            <person name="Perotto S."/>
            <person name="Peter M."/>
            <person name="Riley R."/>
            <person name="Sitrit Y."/>
            <person name="Stielow B."/>
            <person name="Szollosi G."/>
            <person name="Zifcakova L."/>
            <person name="Stursova M."/>
            <person name="Spatafora J.W."/>
            <person name="Tedersoo L."/>
            <person name="Vaario L.-M."/>
            <person name="Yamada A."/>
            <person name="Yan M."/>
            <person name="Wang P."/>
            <person name="Xu J."/>
            <person name="Bruns T."/>
            <person name="Baldrian P."/>
            <person name="Vilgalys R."/>
            <person name="Henrissat B."/>
            <person name="Grigoriev I.V."/>
            <person name="Hibbett D."/>
            <person name="Nagy L.G."/>
            <person name="Martin F.M."/>
        </authorList>
    </citation>
    <scope>NUCLEOTIDE SEQUENCE</scope>
    <source>
        <strain evidence="7">Prilba</strain>
    </source>
</reference>
<feature type="compositionally biased region" description="Acidic residues" evidence="5">
    <location>
        <begin position="501"/>
        <end position="541"/>
    </location>
</feature>
<keyword evidence="2" id="KW-0227">DNA damage</keyword>
<dbReference type="GO" id="GO:0033186">
    <property type="term" value="C:CAF-1 complex"/>
    <property type="evidence" value="ECO:0007669"/>
    <property type="project" value="TreeGrafter"/>
</dbReference>
<keyword evidence="3" id="KW-0234">DNA repair</keyword>
<evidence type="ECO:0000256" key="3">
    <source>
        <dbReference type="ARBA" id="ARBA00023204"/>
    </source>
</evidence>
<dbReference type="GO" id="GO:0006334">
    <property type="term" value="P:nucleosome assembly"/>
    <property type="evidence" value="ECO:0007669"/>
    <property type="project" value="TreeGrafter"/>
</dbReference>
<feature type="compositionally biased region" description="Basic and acidic residues" evidence="5">
    <location>
        <begin position="1"/>
        <end position="13"/>
    </location>
</feature>
<feature type="region of interest" description="Disordered" evidence="5">
    <location>
        <begin position="666"/>
        <end position="697"/>
    </location>
</feature>
<reference evidence="7" key="2">
    <citation type="journal article" date="2020" name="Nat. Commun.">
        <title>Large-scale genome sequencing of mycorrhizal fungi provides insights into the early evolution of symbiotic traits.</title>
        <authorList>
            <person name="Miyauchi S."/>
            <person name="Kiss E."/>
            <person name="Kuo A."/>
            <person name="Drula E."/>
            <person name="Kohler A."/>
            <person name="Sanchez-Garcia M."/>
            <person name="Morin E."/>
            <person name="Andreopoulos B."/>
            <person name="Barry K.W."/>
            <person name="Bonito G."/>
            <person name="Buee M."/>
            <person name="Carver A."/>
            <person name="Chen C."/>
            <person name="Cichocki N."/>
            <person name="Clum A."/>
            <person name="Culley D."/>
            <person name="Crous P.W."/>
            <person name="Fauchery L."/>
            <person name="Girlanda M."/>
            <person name="Hayes R.D."/>
            <person name="Keri Z."/>
            <person name="LaButti K."/>
            <person name="Lipzen A."/>
            <person name="Lombard V."/>
            <person name="Magnuson J."/>
            <person name="Maillard F."/>
            <person name="Murat C."/>
            <person name="Nolan M."/>
            <person name="Ohm R.A."/>
            <person name="Pangilinan J."/>
            <person name="Pereira M.F."/>
            <person name="Perotto S."/>
            <person name="Peter M."/>
            <person name="Pfister S."/>
            <person name="Riley R."/>
            <person name="Sitrit Y."/>
            <person name="Stielow J.B."/>
            <person name="Szollosi G."/>
            <person name="Zifcakova L."/>
            <person name="Stursova M."/>
            <person name="Spatafora J.W."/>
            <person name="Tedersoo L."/>
            <person name="Vaario L.M."/>
            <person name="Yamada A."/>
            <person name="Yan M."/>
            <person name="Wang P."/>
            <person name="Xu J."/>
            <person name="Bruns T."/>
            <person name="Baldrian P."/>
            <person name="Vilgalys R."/>
            <person name="Dunand C."/>
            <person name="Henrissat B."/>
            <person name="Grigoriev I.V."/>
            <person name="Hibbett D."/>
            <person name="Nagy L.G."/>
            <person name="Martin F.M."/>
        </authorList>
    </citation>
    <scope>NUCLEOTIDE SEQUENCE</scope>
    <source>
        <strain evidence="7">Prilba</strain>
    </source>
</reference>
<dbReference type="Pfam" id="PF12253">
    <property type="entry name" value="CAF1A_dimeriz"/>
    <property type="match status" value="1"/>
</dbReference>
<feature type="compositionally biased region" description="Basic and acidic residues" evidence="5">
    <location>
        <begin position="269"/>
        <end position="302"/>
    </location>
</feature>
<sequence>MTEPPSHTDKARDPLLPTTGPQTKQSDVEIKNGKVVFKQKPMSFEKMTETMQELVSFREWLESRTQHQESPLTQMPESYWPLVAKFTQESDKTIAALSKHIQQELAPDNGEDIDCSASILPLSVIEDVVKLLASRVNYGIESSLTKTPAALCVWRWELKQEYLGFLPKVSREKVDARRADRIQYRKDLQAIFEALPAAERNTLLGVKGHPSSPSKAQPLGCASSNEAASAAVNASDGQLSERMTSPGGDENQMASRKPGRPRAAVDPGKAVEKAAKEKERTGKKAAKAEKERKDKESQEKARSIMASFFGKPKPSPTTSPSKNPNPSASNTLPEFERVFRPFMLKKDAELAPVNWFKVAKRKKQHADAEVIVIDEDDTGDHDVEMSEPEPSPDASSRQHLRQILLGCPSLPTGFCSSDTVRSLMAQLSEAEVSDDTAAVRALLSKLQDRTQIPAKVLIFHQDERPGYFGTFTKRSRLVKPRKPFARDDLATDYAYDSGAEWGEEDEGGGDDVLGDSEDERDEEEGSDDLDGWLVDGEDEEVATPVEEREGLDAFPFPPVPEVSKSKRKPAKEKETDTEGKAKKRKVVPLVPFVKGPCWETGIGDCDYEPFNNYRIQFFNDTPYPIDPFTFVSVPVDARNAAGPSTASSSGVKQQPQFVMPALPPHILNSNTPSSEPAATNPVSGQQPQAKRPRMTPKNPFPDAHLPFLKEKVASMGTSSLIALVEALHLDLKTHRVKKNAIEAKLREICVKDQRHIWSVKADMESPSLEVPGPS</sequence>
<dbReference type="OrthoDB" id="440676at2759"/>
<dbReference type="GO" id="GO:0005634">
    <property type="term" value="C:nucleus"/>
    <property type="evidence" value="ECO:0007669"/>
    <property type="project" value="UniProtKB-SubCell"/>
</dbReference>
<comment type="caution">
    <text evidence="7">The sequence shown here is derived from an EMBL/GenBank/DDBJ whole genome shotgun (WGS) entry which is preliminary data.</text>
</comment>
<feature type="domain" description="Chromatin assembly factor 1 subunit A dimerization" evidence="6">
    <location>
        <begin position="455"/>
        <end position="527"/>
    </location>
</feature>
<dbReference type="Proteomes" id="UP000759537">
    <property type="component" value="Unassembled WGS sequence"/>
</dbReference>
<evidence type="ECO:0000313" key="8">
    <source>
        <dbReference type="Proteomes" id="UP000759537"/>
    </source>
</evidence>
<feature type="region of interest" description="Disordered" evidence="5">
    <location>
        <begin position="204"/>
        <end position="332"/>
    </location>
</feature>
<feature type="region of interest" description="Disordered" evidence="5">
    <location>
        <begin position="498"/>
        <end position="582"/>
    </location>
</feature>
<proteinExistence type="predicted"/>
<feature type="compositionally biased region" description="Low complexity" evidence="5">
    <location>
        <begin position="222"/>
        <end position="235"/>
    </location>
</feature>
<dbReference type="GO" id="GO:0006281">
    <property type="term" value="P:DNA repair"/>
    <property type="evidence" value="ECO:0007669"/>
    <property type="project" value="UniProtKB-KW"/>
</dbReference>
<evidence type="ECO:0000256" key="5">
    <source>
        <dbReference type="SAM" id="MobiDB-lite"/>
    </source>
</evidence>
<protein>
    <submittedName>
        <fullName evidence="7">Chromatin assembly factor 1 subunit A-domain-containing protein</fullName>
    </submittedName>
</protein>
<dbReference type="PANTHER" id="PTHR15272">
    <property type="entry name" value="CHROMATIN ASSEMBLY FACTOR 1 SUBUNIT A CAF-1 SUBUNIT A"/>
    <property type="match status" value="1"/>
</dbReference>
<feature type="compositionally biased region" description="Low complexity" evidence="5">
    <location>
        <begin position="316"/>
        <end position="331"/>
    </location>
</feature>
<comment type="subcellular location">
    <subcellularLocation>
        <location evidence="1">Nucleus</location>
    </subcellularLocation>
</comment>
<dbReference type="EMBL" id="WHVB01000010">
    <property type="protein sequence ID" value="KAF8479002.1"/>
    <property type="molecule type" value="Genomic_DNA"/>
</dbReference>
<dbReference type="PANTHER" id="PTHR15272:SF0">
    <property type="entry name" value="CHROMATIN ASSEMBLY FACTOR 1 SUBUNIT A"/>
    <property type="match status" value="1"/>
</dbReference>